<organism evidence="3 4">
    <name type="scientific">Mycobacterium phage DroogsArmy</name>
    <dbReference type="NCBI Taxonomy" id="2744011"/>
    <lineage>
        <taxon>Viruses</taxon>
        <taxon>Duplodnaviria</taxon>
        <taxon>Heunggongvirae</taxon>
        <taxon>Uroviricota</taxon>
        <taxon>Caudoviricetes</taxon>
        <taxon>Timshelvirus</taxon>
        <taxon>Timshelvirus droogsarmy</taxon>
    </lineage>
</organism>
<dbReference type="InterPro" id="IPR035343">
    <property type="entry name" value="Gp68"/>
</dbReference>
<accession>A0A6N0A635</accession>
<feature type="region of interest" description="Disordered" evidence="1">
    <location>
        <begin position="21"/>
        <end position="56"/>
    </location>
</feature>
<feature type="region of interest" description="Disordered" evidence="1">
    <location>
        <begin position="94"/>
        <end position="121"/>
    </location>
</feature>
<sequence length="121" mass="13594">MKWFWLRYLYYLTTNIPQPKPEWRAPVPAKHPDQTHTRDTSGWGPGPDPDSPVLRSPYAAHETGAVLRMQRAGFSGLGISTTLKMSPGMVMSKLSQQMGEEGTAHRRQRPIHDALIKKGTV</sequence>
<dbReference type="GeneID" id="64871651"/>
<evidence type="ECO:0000313" key="4">
    <source>
        <dbReference type="Proteomes" id="UP000509248"/>
    </source>
</evidence>
<protein>
    <recommendedName>
        <fullName evidence="2">Gp68-like predicted RNA polymerase component domain-containing protein</fullName>
    </recommendedName>
</protein>
<proteinExistence type="predicted"/>
<dbReference type="RefSeq" id="YP_010062018.1">
    <property type="nucleotide sequence ID" value="NC_054789.1"/>
</dbReference>
<feature type="compositionally biased region" description="Basic and acidic residues" evidence="1">
    <location>
        <begin position="110"/>
        <end position="121"/>
    </location>
</feature>
<dbReference type="Proteomes" id="UP000509248">
    <property type="component" value="Segment"/>
</dbReference>
<dbReference type="Pfam" id="PF17469">
    <property type="entry name" value="GP68"/>
    <property type="match status" value="1"/>
</dbReference>
<dbReference type="KEGG" id="vg:64871651"/>
<feature type="domain" description="Gp68-like predicted RNA polymerase component" evidence="2">
    <location>
        <begin position="48"/>
        <end position="120"/>
    </location>
</feature>
<reference evidence="3 4" key="1">
    <citation type="submission" date="2020-06" db="EMBL/GenBank/DDBJ databases">
        <authorList>
            <person name="Fast K.M."/>
            <person name="Johnson K."/>
            <person name="Mayfield K.N."/>
            <person name="Stephens L.A."/>
            <person name="Reid T.H."/>
            <person name="Ryan E.D."/>
            <person name="Keener T.W."/>
            <person name="Sandel M.W."/>
            <person name="Garlena R.A."/>
            <person name="Russell D.A."/>
            <person name="Pope W.H."/>
            <person name="Jacobs-Sera D."/>
            <person name="Hatfull G.F."/>
        </authorList>
    </citation>
    <scope>NUCLEOTIDE SEQUENCE [LARGE SCALE GENOMIC DNA]</scope>
</reference>
<evidence type="ECO:0000259" key="2">
    <source>
        <dbReference type="Pfam" id="PF17469"/>
    </source>
</evidence>
<dbReference type="EMBL" id="MT553337">
    <property type="protein sequence ID" value="QKO02460.1"/>
    <property type="molecule type" value="Genomic_DNA"/>
</dbReference>
<evidence type="ECO:0000256" key="1">
    <source>
        <dbReference type="SAM" id="MobiDB-lite"/>
    </source>
</evidence>
<gene>
    <name evidence="3" type="primary">64</name>
    <name evidence="3" type="ORF">SEA_DROOGSARMY_64</name>
</gene>
<name>A0A6N0A635_9CAUD</name>
<feature type="compositionally biased region" description="Basic and acidic residues" evidence="1">
    <location>
        <begin position="30"/>
        <end position="39"/>
    </location>
</feature>
<keyword evidence="4" id="KW-1185">Reference proteome</keyword>
<evidence type="ECO:0000313" key="3">
    <source>
        <dbReference type="EMBL" id="QKO02460.1"/>
    </source>
</evidence>